<proteinExistence type="inferred from homology"/>
<dbReference type="InterPro" id="IPR042560">
    <property type="entry name" value="Exo84_C_2"/>
</dbReference>
<dbReference type="Proteomes" id="UP000189911">
    <property type="component" value="Chromosome E"/>
</dbReference>
<keyword evidence="7" id="KW-0175">Coiled coil</keyword>
<keyword evidence="11" id="KW-1185">Reference proteome</keyword>
<evidence type="ECO:0000313" key="10">
    <source>
        <dbReference type="EMBL" id="SCU94295.1"/>
    </source>
</evidence>
<evidence type="ECO:0000259" key="9">
    <source>
        <dbReference type="Pfam" id="PF16528"/>
    </source>
</evidence>
<keyword evidence="4" id="KW-0813">Transport</keyword>
<feature type="domain" description="Exocyst component Exo84 C-terminal" evidence="9">
    <location>
        <begin position="486"/>
        <end position="689"/>
    </location>
</feature>
<feature type="compositionally biased region" description="Polar residues" evidence="8">
    <location>
        <begin position="103"/>
        <end position="117"/>
    </location>
</feature>
<dbReference type="GO" id="GO:0006887">
    <property type="term" value="P:exocytosis"/>
    <property type="evidence" value="ECO:0007669"/>
    <property type="project" value="UniProtKB-KW"/>
</dbReference>
<evidence type="ECO:0000256" key="4">
    <source>
        <dbReference type="ARBA" id="ARBA00022448"/>
    </source>
</evidence>
<comment type="subcellular location">
    <subcellularLocation>
        <location evidence="1">Cytoplasmic vesicle</location>
        <location evidence="1">Secretory vesicle</location>
    </subcellularLocation>
</comment>
<name>A0A1G4JTR2_9SACH</name>
<accession>A0A1G4JTR2</accession>
<dbReference type="InterPro" id="IPR033961">
    <property type="entry name" value="Exo84"/>
</dbReference>
<dbReference type="InterPro" id="IPR016159">
    <property type="entry name" value="Cullin_repeat-like_dom_sf"/>
</dbReference>
<feature type="region of interest" description="Disordered" evidence="8">
    <location>
        <begin position="422"/>
        <end position="458"/>
    </location>
</feature>
<gene>
    <name evidence="10" type="ORF">LANO_0E06326G</name>
</gene>
<evidence type="ECO:0000256" key="3">
    <source>
        <dbReference type="ARBA" id="ARBA00021269"/>
    </source>
</evidence>
<dbReference type="GO" id="GO:0000145">
    <property type="term" value="C:exocyst"/>
    <property type="evidence" value="ECO:0007669"/>
    <property type="project" value="InterPro"/>
</dbReference>
<dbReference type="Pfam" id="PF16528">
    <property type="entry name" value="Exo84_C"/>
    <property type="match status" value="1"/>
</dbReference>
<feature type="coiled-coil region" evidence="7">
    <location>
        <begin position="495"/>
        <end position="529"/>
    </location>
</feature>
<dbReference type="Pfam" id="PF25345">
    <property type="entry name" value="PH_EXO84"/>
    <property type="match status" value="1"/>
</dbReference>
<evidence type="ECO:0000256" key="5">
    <source>
        <dbReference type="ARBA" id="ARBA00022483"/>
    </source>
</evidence>
<evidence type="ECO:0000256" key="1">
    <source>
        <dbReference type="ARBA" id="ARBA00004398"/>
    </source>
</evidence>
<feature type="compositionally biased region" description="Polar residues" evidence="8">
    <location>
        <begin position="239"/>
        <end position="250"/>
    </location>
</feature>
<keyword evidence="6" id="KW-0653">Protein transport</keyword>
<evidence type="ECO:0000256" key="2">
    <source>
        <dbReference type="ARBA" id="ARBA00007210"/>
    </source>
</evidence>
<dbReference type="InterPro" id="IPR042561">
    <property type="entry name" value="Exo84_C_1"/>
</dbReference>
<comment type="similarity">
    <text evidence="2">Belongs to the EXO84 family.</text>
</comment>
<dbReference type="PANTHER" id="PTHR21426:SF12">
    <property type="entry name" value="EXOCYST COMPLEX COMPONENT 8"/>
    <property type="match status" value="1"/>
</dbReference>
<feature type="region of interest" description="Disordered" evidence="8">
    <location>
        <begin position="235"/>
        <end position="257"/>
    </location>
</feature>
<feature type="compositionally biased region" description="Polar residues" evidence="8">
    <location>
        <begin position="431"/>
        <end position="458"/>
    </location>
</feature>
<dbReference type="OrthoDB" id="642193at2759"/>
<sequence>MVELSLRKARTNWKQLSSPVRAKNRASNDGESNFKANPYQDLEEPANYAQLPTIGSKERNKVGTSMQRRLSFHAPKHGPPTTDYAAVPLPNNLDIEQAYGNNVAPNTRKNRSHSNIATPRGASKSKNSPTQLNGVSLRQILSDPNFEAKDYVTTSLGNASALEIDQFTSELNDLALEVTDEVKENISKSYSQVLQVNRDLSSASTELKHLRTSIGELQEVMAEFETMAEKRLQLERAPSQRTRSEQQSSLLPAAKASQKRDRTSVLMLEKMWKNELSTLFKAVEGAQKFISPLPGRHILLEASDWYEVNAATLKPLKAIHIFLLNDMIMIAARNLPNKQHELIACHCHTLRDTTIDPQPENRIVLNFANRSQCLIQTHKTRQYDRLVSTMRGAKDDLNVISQAEEENTRKIRDSYTYMQATHQTPGRDLTLSPSKSHARNSSLGNATPGPNNDSNDSFLLQSLSTSMKHPSQGTGGQSGLGVLGQLDEQVENFDIVFARRNYKEAIAELKQLEESLKQLNKEAVQDNQVLLNILQLKVSHRHQLMSGKLTHLISTEISEFSNVTEYVHALISLNYTHDALEQFLQNRSKYIHELTLKVGFFHNPTYYLAQIAVIRFQTIKKVVSSVQELFKNTEDNFSSTLVSWCSDEIDKHFTLINKQFLNVELIPPSSIKSSRRQIDELKAVGLNFVYKLDDFIRKNSERIG</sequence>
<keyword evidence="5" id="KW-0268">Exocytosis</keyword>
<dbReference type="Gene3D" id="1.20.58.1220">
    <property type="entry name" value="Exo84p, C-terminal helical domain"/>
    <property type="match status" value="1"/>
</dbReference>
<feature type="compositionally biased region" description="Polar residues" evidence="8">
    <location>
        <begin position="25"/>
        <end position="35"/>
    </location>
</feature>
<dbReference type="GO" id="GO:0015031">
    <property type="term" value="P:protein transport"/>
    <property type="evidence" value="ECO:0007669"/>
    <property type="project" value="UniProtKB-KW"/>
</dbReference>
<feature type="region of interest" description="Disordered" evidence="8">
    <location>
        <begin position="103"/>
        <end position="131"/>
    </location>
</feature>
<dbReference type="Pfam" id="PF08700">
    <property type="entry name" value="VPS51_Exo84_N"/>
    <property type="match status" value="1"/>
</dbReference>
<dbReference type="SUPFAM" id="SSF74788">
    <property type="entry name" value="Cullin repeat-like"/>
    <property type="match status" value="1"/>
</dbReference>
<evidence type="ECO:0000256" key="8">
    <source>
        <dbReference type="SAM" id="MobiDB-lite"/>
    </source>
</evidence>
<feature type="region of interest" description="Disordered" evidence="8">
    <location>
        <begin position="15"/>
        <end position="44"/>
    </location>
</feature>
<evidence type="ECO:0000313" key="11">
    <source>
        <dbReference type="Proteomes" id="UP000189911"/>
    </source>
</evidence>
<evidence type="ECO:0000256" key="7">
    <source>
        <dbReference type="SAM" id="Coils"/>
    </source>
</evidence>
<dbReference type="Gene3D" id="2.30.29.30">
    <property type="entry name" value="Pleckstrin-homology domain (PH domain)/Phosphotyrosine-binding domain (PTB)"/>
    <property type="match status" value="1"/>
</dbReference>
<evidence type="ECO:0000256" key="6">
    <source>
        <dbReference type="ARBA" id="ARBA00022927"/>
    </source>
</evidence>
<dbReference type="GO" id="GO:0030133">
    <property type="term" value="C:transport vesicle"/>
    <property type="evidence" value="ECO:0007669"/>
    <property type="project" value="UniProtKB-SubCell"/>
</dbReference>
<dbReference type="GO" id="GO:0006893">
    <property type="term" value="P:Golgi to plasma membrane transport"/>
    <property type="evidence" value="ECO:0007669"/>
    <property type="project" value="TreeGrafter"/>
</dbReference>
<reference evidence="11" key="1">
    <citation type="submission" date="2016-03" db="EMBL/GenBank/DDBJ databases">
        <authorList>
            <person name="Devillers Hugo."/>
        </authorList>
    </citation>
    <scope>NUCLEOTIDE SEQUENCE [LARGE SCALE GENOMIC DNA]</scope>
</reference>
<dbReference type="PANTHER" id="PTHR21426">
    <property type="entry name" value="EXOCYST COMPLEX COMPONENT 8"/>
    <property type="match status" value="1"/>
</dbReference>
<organism evidence="10 11">
    <name type="scientific">Lachancea nothofagi CBS 11611</name>
    <dbReference type="NCBI Taxonomy" id="1266666"/>
    <lineage>
        <taxon>Eukaryota</taxon>
        <taxon>Fungi</taxon>
        <taxon>Dikarya</taxon>
        <taxon>Ascomycota</taxon>
        <taxon>Saccharomycotina</taxon>
        <taxon>Saccharomycetes</taxon>
        <taxon>Saccharomycetales</taxon>
        <taxon>Saccharomycetaceae</taxon>
        <taxon>Lachancea</taxon>
    </lineage>
</organism>
<dbReference type="InterPro" id="IPR011993">
    <property type="entry name" value="PH-like_dom_sf"/>
</dbReference>
<dbReference type="InterPro" id="IPR032403">
    <property type="entry name" value="Exo84_C"/>
</dbReference>
<dbReference type="AlphaFoldDB" id="A0A1G4JTR2"/>
<dbReference type="EMBL" id="LT598451">
    <property type="protein sequence ID" value="SCU94295.1"/>
    <property type="molecule type" value="Genomic_DNA"/>
</dbReference>
<protein>
    <recommendedName>
        <fullName evidence="3">Exocyst complex component EXO84</fullName>
    </recommendedName>
</protein>
<dbReference type="Gene3D" id="1.20.58.1210">
    <property type="entry name" value="Exo84p, N-terminal helical domain"/>
    <property type="match status" value="1"/>
</dbReference>